<dbReference type="OrthoDB" id="258143at2759"/>
<dbReference type="Gene3D" id="2.60.120.1030">
    <property type="entry name" value="Clp1, DNA binding domain"/>
    <property type="match status" value="1"/>
</dbReference>
<dbReference type="Pfam" id="PF16575">
    <property type="entry name" value="CLP1_P"/>
    <property type="match status" value="1"/>
</dbReference>
<dbReference type="AlphaFoldDB" id="A0A4Y2IR72"/>
<evidence type="ECO:0000259" key="3">
    <source>
        <dbReference type="Pfam" id="PF06807"/>
    </source>
</evidence>
<dbReference type="GO" id="GO:0031124">
    <property type="term" value="P:mRNA 3'-end processing"/>
    <property type="evidence" value="ECO:0007669"/>
    <property type="project" value="InterPro"/>
</dbReference>
<evidence type="ECO:0000259" key="4">
    <source>
        <dbReference type="Pfam" id="PF16573"/>
    </source>
</evidence>
<comment type="caution">
    <text evidence="6">The sequence shown here is derived from an EMBL/GenBank/DDBJ whole genome shotgun (WGS) entry which is preliminary data.</text>
</comment>
<keyword evidence="6" id="KW-0808">Transferase</keyword>
<sequence>MAENTACEHSLELEVKNELLEFSEENCTANKQSSEPEEEKSTDNIKTYELEVENELRVLVGGDYSDVKVLLASGLAEIYGTEMELNKEYSLLPYSTISIFTWHGCVINVSGNPEAACVVKDSAMILNVILHAKLQERRLRAEMENKKGPVILVVGPNDVDKSSLCRLLLNYAVRLGQHPTFIDLDVGQTSISLPSSFGVLTVKKPADIITGFGDQALKVYQFGYKSPWQNITLYFLLLQRLGLTLRSDLNQSDQNVKTSGVIISGCDWSECDILHHGYNAITLVAMHFEIDILCVLQEEPLYLQLKEEMSSSMEIIFIPEVGGFERNEIVKSKSREACMRQYFFGLNNQLGSYEYVVQYSDIKIFEVVARSVKKYTRFLSDIKKNDAELRPIELSSKLIGQILGLSCADDVTEDLMYKEVVGFICISKVDMETKTISVISPQPGPLPKKILLLGDTKLT</sequence>
<feature type="domain" description="Clp1 C-terminal" evidence="3">
    <location>
        <begin position="354"/>
        <end position="456"/>
    </location>
</feature>
<feature type="domain" description="Clp1 P-loop" evidence="5">
    <location>
        <begin position="155"/>
        <end position="344"/>
    </location>
</feature>
<evidence type="ECO:0000313" key="6">
    <source>
        <dbReference type="EMBL" id="GBM80353.1"/>
    </source>
</evidence>
<organism evidence="6 7">
    <name type="scientific">Araneus ventricosus</name>
    <name type="common">Orbweaver spider</name>
    <name type="synonym">Epeira ventricosa</name>
    <dbReference type="NCBI Taxonomy" id="182803"/>
    <lineage>
        <taxon>Eukaryota</taxon>
        <taxon>Metazoa</taxon>
        <taxon>Ecdysozoa</taxon>
        <taxon>Arthropoda</taxon>
        <taxon>Chelicerata</taxon>
        <taxon>Arachnida</taxon>
        <taxon>Araneae</taxon>
        <taxon>Araneomorphae</taxon>
        <taxon>Entelegynae</taxon>
        <taxon>Araneoidea</taxon>
        <taxon>Araneidae</taxon>
        <taxon>Araneus</taxon>
    </lineage>
</organism>
<dbReference type="Proteomes" id="UP000499080">
    <property type="component" value="Unassembled WGS sequence"/>
</dbReference>
<dbReference type="InterPro" id="IPR010655">
    <property type="entry name" value="Clp1_C"/>
</dbReference>
<dbReference type="GO" id="GO:0005524">
    <property type="term" value="F:ATP binding"/>
    <property type="evidence" value="ECO:0007669"/>
    <property type="project" value="UniProtKB-KW"/>
</dbReference>
<dbReference type="GO" id="GO:0006388">
    <property type="term" value="P:tRNA splicing, via endonucleolytic cleavage and ligation"/>
    <property type="evidence" value="ECO:0007669"/>
    <property type="project" value="TreeGrafter"/>
</dbReference>
<dbReference type="Pfam" id="PF16573">
    <property type="entry name" value="CLP1_N"/>
    <property type="match status" value="1"/>
</dbReference>
<dbReference type="InterPro" id="IPR038239">
    <property type="entry name" value="Clp1_N_sf"/>
</dbReference>
<dbReference type="PANTHER" id="PTHR12755">
    <property type="entry name" value="CLEAVAGE/POLYADENYLATION FACTOR IA SUBUNIT CLP1P"/>
    <property type="match status" value="1"/>
</dbReference>
<dbReference type="Gene3D" id="2.40.30.330">
    <property type="entry name" value="Pre-mRNA cleavage complex subunit Clp1, C-terminal domain"/>
    <property type="match status" value="1"/>
</dbReference>
<evidence type="ECO:0000256" key="1">
    <source>
        <dbReference type="ARBA" id="ARBA00022741"/>
    </source>
</evidence>
<keyword evidence="1" id="KW-0547">Nucleotide-binding</keyword>
<dbReference type="InterPro" id="IPR027417">
    <property type="entry name" value="P-loop_NTPase"/>
</dbReference>
<evidence type="ECO:0000313" key="7">
    <source>
        <dbReference type="Proteomes" id="UP000499080"/>
    </source>
</evidence>
<accession>A0A4Y2IR72</accession>
<dbReference type="InterPro" id="IPR032319">
    <property type="entry name" value="CLP1_P"/>
</dbReference>
<reference evidence="6 7" key="1">
    <citation type="journal article" date="2019" name="Sci. Rep.">
        <title>Orb-weaving spider Araneus ventricosus genome elucidates the spidroin gene catalogue.</title>
        <authorList>
            <person name="Kono N."/>
            <person name="Nakamura H."/>
            <person name="Ohtoshi R."/>
            <person name="Moran D.A.P."/>
            <person name="Shinohara A."/>
            <person name="Yoshida Y."/>
            <person name="Fujiwara M."/>
            <person name="Mori M."/>
            <person name="Tomita M."/>
            <person name="Arakawa K."/>
        </authorList>
    </citation>
    <scope>NUCLEOTIDE SEQUENCE [LARGE SCALE GENOMIC DNA]</scope>
</reference>
<dbReference type="EMBL" id="BGPR01002877">
    <property type="protein sequence ID" value="GBM80353.1"/>
    <property type="molecule type" value="Genomic_DNA"/>
</dbReference>
<feature type="domain" description="Clp1 N-terminal" evidence="4">
    <location>
        <begin position="49"/>
        <end position="140"/>
    </location>
</feature>
<dbReference type="Pfam" id="PF06807">
    <property type="entry name" value="Clp1"/>
    <property type="match status" value="1"/>
</dbReference>
<protein>
    <submittedName>
        <fullName evidence="6">Polyribonucleotide 5'-hydroxyl-kinase Clp1</fullName>
    </submittedName>
</protein>
<dbReference type="PANTHER" id="PTHR12755:SF6">
    <property type="entry name" value="POLYRIBONUCLEOTIDE 5'-HYDROXYL-KINASE CLP1"/>
    <property type="match status" value="1"/>
</dbReference>
<evidence type="ECO:0000256" key="2">
    <source>
        <dbReference type="ARBA" id="ARBA00022840"/>
    </source>
</evidence>
<evidence type="ECO:0000259" key="5">
    <source>
        <dbReference type="Pfam" id="PF16575"/>
    </source>
</evidence>
<dbReference type="GO" id="GO:0051731">
    <property type="term" value="F:polynucleotide 5'-hydroxyl-kinase activity"/>
    <property type="evidence" value="ECO:0007669"/>
    <property type="project" value="InterPro"/>
</dbReference>
<dbReference type="SUPFAM" id="SSF52540">
    <property type="entry name" value="P-loop containing nucleoside triphosphate hydrolases"/>
    <property type="match status" value="1"/>
</dbReference>
<dbReference type="InterPro" id="IPR038238">
    <property type="entry name" value="Clp1_C_sf"/>
</dbReference>
<keyword evidence="2" id="KW-0067">ATP-binding</keyword>
<name>A0A4Y2IR72_ARAVE</name>
<dbReference type="InterPro" id="IPR032324">
    <property type="entry name" value="Clp1_N"/>
</dbReference>
<dbReference type="GO" id="GO:0005634">
    <property type="term" value="C:nucleus"/>
    <property type="evidence" value="ECO:0007669"/>
    <property type="project" value="TreeGrafter"/>
</dbReference>
<dbReference type="InterPro" id="IPR045116">
    <property type="entry name" value="Clp1/Grc3"/>
</dbReference>
<keyword evidence="6" id="KW-0418">Kinase</keyword>
<keyword evidence="7" id="KW-1185">Reference proteome</keyword>
<gene>
    <name evidence="6" type="primary">CLP1_1</name>
    <name evidence="6" type="ORF">AVEN_16448_1</name>
</gene>
<dbReference type="Gene3D" id="3.40.50.300">
    <property type="entry name" value="P-loop containing nucleotide triphosphate hydrolases"/>
    <property type="match status" value="1"/>
</dbReference>
<proteinExistence type="predicted"/>